<accession>A0A8B4I973</accession>
<dbReference type="EMBL" id="LS483372">
    <property type="protein sequence ID" value="SQF91895.1"/>
    <property type="molecule type" value="Genomic_DNA"/>
</dbReference>
<dbReference type="RefSeq" id="WP_145963504.1">
    <property type="nucleotide sequence ID" value="NZ_CBCRXZ010000002.1"/>
</dbReference>
<name>A0A8B4I973_PSEFL</name>
<organism evidence="2 3">
    <name type="scientific">Pseudomonas fluorescens</name>
    <dbReference type="NCBI Taxonomy" id="294"/>
    <lineage>
        <taxon>Bacteria</taxon>
        <taxon>Pseudomonadati</taxon>
        <taxon>Pseudomonadota</taxon>
        <taxon>Gammaproteobacteria</taxon>
        <taxon>Pseudomonadales</taxon>
        <taxon>Pseudomonadaceae</taxon>
        <taxon>Pseudomonas</taxon>
    </lineage>
</organism>
<dbReference type="GeneID" id="61639207"/>
<gene>
    <name evidence="2" type="ORF">NCTC10038_03323</name>
</gene>
<protein>
    <submittedName>
        <fullName evidence="2">Uncharacterized protein</fullName>
    </submittedName>
</protein>
<evidence type="ECO:0000256" key="1">
    <source>
        <dbReference type="SAM" id="MobiDB-lite"/>
    </source>
</evidence>
<evidence type="ECO:0000313" key="3">
    <source>
        <dbReference type="Proteomes" id="UP000248640"/>
    </source>
</evidence>
<feature type="region of interest" description="Disordered" evidence="1">
    <location>
        <begin position="86"/>
        <end position="106"/>
    </location>
</feature>
<evidence type="ECO:0000313" key="2">
    <source>
        <dbReference type="EMBL" id="SQF91895.1"/>
    </source>
</evidence>
<dbReference type="AlphaFoldDB" id="A0A8B4I973"/>
<reference evidence="2 3" key="1">
    <citation type="submission" date="2018-06" db="EMBL/GenBank/DDBJ databases">
        <authorList>
            <consortium name="Pathogen Informatics"/>
            <person name="Doyle S."/>
        </authorList>
    </citation>
    <scope>NUCLEOTIDE SEQUENCE [LARGE SCALE GENOMIC DNA]</scope>
    <source>
        <strain evidence="2 3">NCTC10038</strain>
    </source>
</reference>
<dbReference type="Proteomes" id="UP000248640">
    <property type="component" value="Chromosome 1"/>
</dbReference>
<proteinExistence type="predicted"/>
<sequence>MQYLHALQLGDDSRLDRAADAWMRGNLSGRDANYLRRKEEERQYLNGSKKLPPVVIGEPSKKEAIPQDVEEEEDDELLALFNAISDMQEANRERQSTPKTQRKTLH</sequence>